<evidence type="ECO:0000256" key="3">
    <source>
        <dbReference type="ARBA" id="ARBA00022645"/>
    </source>
</evidence>
<keyword evidence="6" id="KW-0732">Signal</keyword>
<evidence type="ECO:0000256" key="9">
    <source>
        <dbReference type="ARBA" id="ARBA00023049"/>
    </source>
</evidence>
<keyword evidence="3" id="KW-0121">Carboxypeptidase</keyword>
<keyword evidence="4" id="KW-0645">Protease</keyword>
<evidence type="ECO:0000256" key="10">
    <source>
        <dbReference type="ARBA" id="ARBA00023157"/>
    </source>
</evidence>
<dbReference type="GO" id="GO:0008270">
    <property type="term" value="F:zinc ion binding"/>
    <property type="evidence" value="ECO:0007669"/>
    <property type="project" value="InterPro"/>
</dbReference>
<dbReference type="VEuPathDB" id="VectorBase:AMAM008791"/>
<dbReference type="GO" id="GO:0005615">
    <property type="term" value="C:extracellular space"/>
    <property type="evidence" value="ECO:0007669"/>
    <property type="project" value="TreeGrafter"/>
</dbReference>
<dbReference type="Pfam" id="PF02244">
    <property type="entry name" value="Propep_M14"/>
    <property type="match status" value="1"/>
</dbReference>
<dbReference type="PROSITE" id="PS52035">
    <property type="entry name" value="PEPTIDASE_M14"/>
    <property type="match status" value="1"/>
</dbReference>
<dbReference type="Pfam" id="PF00246">
    <property type="entry name" value="Peptidase_M14"/>
    <property type="match status" value="1"/>
</dbReference>
<dbReference type="InterPro" id="IPR003146">
    <property type="entry name" value="M14A_act_pep"/>
</dbReference>
<dbReference type="InterPro" id="IPR000834">
    <property type="entry name" value="Peptidase_M14"/>
</dbReference>
<reference evidence="14" key="1">
    <citation type="submission" date="2013-09" db="EMBL/GenBank/DDBJ databases">
        <title>The Genome Sequence of Anopheles maculatus species B.</title>
        <authorList>
            <consortium name="The Broad Institute Genomics Platform"/>
            <person name="Neafsey D.E."/>
            <person name="Besansky N."/>
            <person name="Howell P."/>
            <person name="Walton C."/>
            <person name="Young S.K."/>
            <person name="Zeng Q."/>
            <person name="Gargeya S."/>
            <person name="Fitzgerald M."/>
            <person name="Haas B."/>
            <person name="Abouelleil A."/>
            <person name="Allen A.W."/>
            <person name="Alvarado L."/>
            <person name="Arachchi H.M."/>
            <person name="Berlin A.M."/>
            <person name="Chapman S.B."/>
            <person name="Gainer-Dewar J."/>
            <person name="Goldberg J."/>
            <person name="Griggs A."/>
            <person name="Gujja S."/>
            <person name="Hansen M."/>
            <person name="Howarth C."/>
            <person name="Imamovic A."/>
            <person name="Ireland A."/>
            <person name="Larimer J."/>
            <person name="McCowan C."/>
            <person name="Murphy C."/>
            <person name="Pearson M."/>
            <person name="Poon T.W."/>
            <person name="Priest M."/>
            <person name="Roberts A."/>
            <person name="Saif S."/>
            <person name="Shea T."/>
            <person name="Sisk P."/>
            <person name="Sykes S."/>
            <person name="Wortman J."/>
            <person name="Nusbaum C."/>
            <person name="Birren B."/>
        </authorList>
    </citation>
    <scope>NUCLEOTIDE SEQUENCE [LARGE SCALE GENOMIC DNA]</scope>
    <source>
        <strain evidence="14">maculatus3</strain>
    </source>
</reference>
<keyword evidence="8" id="KW-0862">Zinc</keyword>
<evidence type="ECO:0000256" key="1">
    <source>
        <dbReference type="ARBA" id="ARBA00001947"/>
    </source>
</evidence>
<dbReference type="PRINTS" id="PR00765">
    <property type="entry name" value="CRBOXYPTASEA"/>
</dbReference>
<dbReference type="PANTHER" id="PTHR11705:SF89">
    <property type="entry name" value="PEPTIDASE M14 CARBOXYPEPTIDASE A DOMAIN-CONTAINING PROTEIN"/>
    <property type="match status" value="1"/>
</dbReference>
<dbReference type="GO" id="GO:0006508">
    <property type="term" value="P:proteolysis"/>
    <property type="evidence" value="ECO:0007669"/>
    <property type="project" value="UniProtKB-KW"/>
</dbReference>
<protein>
    <recommendedName>
        <fullName evidence="12">Peptidase M14 domain-containing protein</fullName>
    </recommendedName>
</protein>
<name>A0A182SKX1_9DIPT</name>
<sequence length="497" mass="57011">PEQLLSVLAQYVAQTASTKRPTVAASSKPSPQVPVSYTNYQLWRIFVHTADQLQRLEDYRQSPDGVRLHWWNNPSLVRPADVLVPPGVKRDSLREYLEEEGLRYEPTIRDVGQAIAYENPRMTRREQMEMELRTGHPLTWYRYHRYGDIVKFMHHLQRRYPQRVQLLHIGRSYEGRPVTVVRVSFATLHPKRSRKPSKKRPAVFVEAGARGNQWIGPAVATWLLNRLVELPEILQGNSTPASESVDLRTVQSYDWFVLPVLNPDGYEYSHRHDRMWSKNRSNQTQQTPSGVGQALLSSAINWWNAHKPQLSEDYRPEEICHGVDLNHNWAYRWQQATDPIYRTPCSDSYAGSEPFSEPESRAVRDFLLTKRRNLRLYLSLQAYGQMLGYPEMDGAGDTPDKERYGLETFGDVHEMASVGLDAMRTEAGEYLYNLEPEAGPPTYGTATGYARHGAGIRYSYTLRLPDKGTHGLLLPPSSIVPIGRDVFELLKGMIEYS</sequence>
<keyword evidence="7" id="KW-0378">Hydrolase</keyword>
<comment type="caution">
    <text evidence="11">Lacks conserved residue(s) required for the propagation of feature annotation.</text>
</comment>
<keyword evidence="10" id="KW-1015">Disulfide bond</keyword>
<evidence type="ECO:0000313" key="13">
    <source>
        <dbReference type="EnsemblMetazoa" id="AMAM008791-PA"/>
    </source>
</evidence>
<evidence type="ECO:0000256" key="2">
    <source>
        <dbReference type="ARBA" id="ARBA00005988"/>
    </source>
</evidence>
<dbReference type="EnsemblMetazoa" id="AMAM008791-RA">
    <property type="protein sequence ID" value="AMAM008791-PA"/>
    <property type="gene ID" value="AMAM008791"/>
</dbReference>
<comment type="similarity">
    <text evidence="2 11">Belongs to the peptidase M14 family.</text>
</comment>
<evidence type="ECO:0000259" key="12">
    <source>
        <dbReference type="PROSITE" id="PS52035"/>
    </source>
</evidence>
<evidence type="ECO:0000256" key="6">
    <source>
        <dbReference type="ARBA" id="ARBA00022729"/>
    </source>
</evidence>
<dbReference type="AlphaFoldDB" id="A0A182SKX1"/>
<feature type="domain" description="Peptidase M14" evidence="12">
    <location>
        <begin position="142"/>
        <end position="497"/>
    </location>
</feature>
<evidence type="ECO:0000313" key="14">
    <source>
        <dbReference type="Proteomes" id="UP000075901"/>
    </source>
</evidence>
<organism evidence="13 14">
    <name type="scientific">Anopheles maculatus</name>
    <dbReference type="NCBI Taxonomy" id="74869"/>
    <lineage>
        <taxon>Eukaryota</taxon>
        <taxon>Metazoa</taxon>
        <taxon>Ecdysozoa</taxon>
        <taxon>Arthropoda</taxon>
        <taxon>Hexapoda</taxon>
        <taxon>Insecta</taxon>
        <taxon>Pterygota</taxon>
        <taxon>Neoptera</taxon>
        <taxon>Endopterygota</taxon>
        <taxon>Diptera</taxon>
        <taxon>Nematocera</taxon>
        <taxon>Culicoidea</taxon>
        <taxon>Culicidae</taxon>
        <taxon>Anophelinae</taxon>
        <taxon>Anopheles</taxon>
        <taxon>Anopheles maculatus group</taxon>
    </lineage>
</organism>
<dbReference type="FunFam" id="3.40.630.10:FF:000084">
    <property type="entry name" value="Carboxypeptidase B2"/>
    <property type="match status" value="1"/>
</dbReference>
<dbReference type="PANTHER" id="PTHR11705">
    <property type="entry name" value="PROTEASE FAMILY M14 CARBOXYPEPTIDASE A,B"/>
    <property type="match status" value="1"/>
</dbReference>
<evidence type="ECO:0000256" key="7">
    <source>
        <dbReference type="ARBA" id="ARBA00022801"/>
    </source>
</evidence>
<dbReference type="Gene3D" id="3.30.70.340">
    <property type="entry name" value="Metallocarboxypeptidase-like"/>
    <property type="match status" value="1"/>
</dbReference>
<dbReference type="GO" id="GO:0004181">
    <property type="term" value="F:metallocarboxypeptidase activity"/>
    <property type="evidence" value="ECO:0007669"/>
    <property type="project" value="InterPro"/>
</dbReference>
<keyword evidence="5" id="KW-0479">Metal-binding</keyword>
<evidence type="ECO:0000256" key="8">
    <source>
        <dbReference type="ARBA" id="ARBA00022833"/>
    </source>
</evidence>
<evidence type="ECO:0000256" key="11">
    <source>
        <dbReference type="PROSITE-ProRule" id="PRU01379"/>
    </source>
</evidence>
<dbReference type="InterPro" id="IPR036990">
    <property type="entry name" value="M14A-like_propep"/>
</dbReference>
<dbReference type="Proteomes" id="UP000075901">
    <property type="component" value="Unassembled WGS sequence"/>
</dbReference>
<comment type="cofactor">
    <cofactor evidence="1">
        <name>Zn(2+)</name>
        <dbReference type="ChEBI" id="CHEBI:29105"/>
    </cofactor>
</comment>
<reference evidence="13" key="2">
    <citation type="submission" date="2020-05" db="UniProtKB">
        <authorList>
            <consortium name="EnsemblMetazoa"/>
        </authorList>
    </citation>
    <scope>IDENTIFICATION</scope>
    <source>
        <strain evidence="13">maculatus3</strain>
    </source>
</reference>
<proteinExistence type="inferred from homology"/>
<dbReference type="SUPFAM" id="SSF53187">
    <property type="entry name" value="Zn-dependent exopeptidases"/>
    <property type="match status" value="1"/>
</dbReference>
<keyword evidence="14" id="KW-1185">Reference proteome</keyword>
<dbReference type="Gene3D" id="3.40.630.10">
    <property type="entry name" value="Zn peptidases"/>
    <property type="match status" value="1"/>
</dbReference>
<dbReference type="SMART" id="SM00631">
    <property type="entry name" value="Zn_pept"/>
    <property type="match status" value="1"/>
</dbReference>
<dbReference type="SUPFAM" id="SSF54897">
    <property type="entry name" value="Protease propeptides/inhibitors"/>
    <property type="match status" value="1"/>
</dbReference>
<keyword evidence="9" id="KW-0482">Metalloprotease</keyword>
<accession>A0A182SKX1</accession>
<evidence type="ECO:0000256" key="5">
    <source>
        <dbReference type="ARBA" id="ARBA00022723"/>
    </source>
</evidence>
<evidence type="ECO:0000256" key="4">
    <source>
        <dbReference type="ARBA" id="ARBA00022670"/>
    </source>
</evidence>